<feature type="compositionally biased region" description="Low complexity" evidence="3">
    <location>
        <begin position="213"/>
        <end position="229"/>
    </location>
</feature>
<protein>
    <submittedName>
        <fullName evidence="4">Uncharacterized protein</fullName>
    </submittedName>
</protein>
<keyword evidence="2" id="KW-0833">Ubl conjugation pathway</keyword>
<keyword evidence="5" id="KW-1185">Reference proteome</keyword>
<gene>
    <name evidence="4" type="ORF">P3X46_012273</name>
</gene>
<evidence type="ECO:0000256" key="2">
    <source>
        <dbReference type="ARBA" id="ARBA00022786"/>
    </source>
</evidence>
<organism evidence="4 5">
    <name type="scientific">Hevea brasiliensis</name>
    <name type="common">Para rubber tree</name>
    <name type="synonym">Siphonia brasiliensis</name>
    <dbReference type="NCBI Taxonomy" id="3981"/>
    <lineage>
        <taxon>Eukaryota</taxon>
        <taxon>Viridiplantae</taxon>
        <taxon>Streptophyta</taxon>
        <taxon>Embryophyta</taxon>
        <taxon>Tracheophyta</taxon>
        <taxon>Spermatophyta</taxon>
        <taxon>Magnoliopsida</taxon>
        <taxon>eudicotyledons</taxon>
        <taxon>Gunneridae</taxon>
        <taxon>Pentapetalae</taxon>
        <taxon>rosids</taxon>
        <taxon>fabids</taxon>
        <taxon>Malpighiales</taxon>
        <taxon>Euphorbiaceae</taxon>
        <taxon>Crotonoideae</taxon>
        <taxon>Micrandreae</taxon>
        <taxon>Hevea</taxon>
    </lineage>
</organism>
<evidence type="ECO:0000256" key="1">
    <source>
        <dbReference type="ARBA" id="ARBA00022679"/>
    </source>
</evidence>
<sequence>MDVDMDDQVSISKKLKHDEVLCDVMDVESVLEPSEVLIGHEKADACSKGKSKVGYDDTWPHHIKDASSCNPGISTSVAGSVDSVDHLKSSNSGSININNINSSNSDLSYHDDEICDDGGDYVDDNSDYDANDDYLYEDDYLAIQSQFDNVDLPPGIEASLPWLKDPAPSGIVTSGTSNSTIADLFESKGKDAASGIAETKRTLITSSCSGNRSPAEATSSSAVTAESSSNGEVIDNEENGIIRKFKNFKQFDTVEDFSDHHYSRMGFSGQQPKSWAKRIQEEWKILEKDLPGIKLNDLKVGNQRELALGNDLEGLSLMDENQQELKRDEALDLVKLLKCRRKPDELELEK</sequence>
<dbReference type="Gene3D" id="3.10.110.10">
    <property type="entry name" value="Ubiquitin Conjugating Enzyme"/>
    <property type="match status" value="1"/>
</dbReference>
<dbReference type="PANTHER" id="PTHR46116:SF18">
    <property type="entry name" value="UBIQUITIN-CONJUGATING ENZYME E2 38 ISOFORM X1"/>
    <property type="match status" value="1"/>
</dbReference>
<dbReference type="PANTHER" id="PTHR46116">
    <property type="entry name" value="(E3-INDEPENDENT) E2 UBIQUITIN-CONJUGATING ENZYME"/>
    <property type="match status" value="1"/>
</dbReference>
<accession>A0ABQ9M9P8</accession>
<reference evidence="4" key="1">
    <citation type="journal article" date="2023" name="Plant Biotechnol. J.">
        <title>Chromosome-level wild Hevea brasiliensis genome provides new tools for genomic-assisted breeding and valuable loci to elevate rubber yield.</title>
        <authorList>
            <person name="Cheng H."/>
            <person name="Song X."/>
            <person name="Hu Y."/>
            <person name="Wu T."/>
            <person name="Yang Q."/>
            <person name="An Z."/>
            <person name="Feng S."/>
            <person name="Deng Z."/>
            <person name="Wu W."/>
            <person name="Zeng X."/>
            <person name="Tu M."/>
            <person name="Wang X."/>
            <person name="Huang H."/>
        </authorList>
    </citation>
    <scope>NUCLEOTIDE SEQUENCE</scope>
    <source>
        <strain evidence="4">MT/VB/25A 57/8</strain>
    </source>
</reference>
<evidence type="ECO:0000313" key="5">
    <source>
        <dbReference type="Proteomes" id="UP001174677"/>
    </source>
</evidence>
<name>A0ABQ9M9P8_HEVBR</name>
<keyword evidence="1" id="KW-0808">Transferase</keyword>
<proteinExistence type="predicted"/>
<dbReference type="Proteomes" id="UP001174677">
    <property type="component" value="Chromosome 7"/>
</dbReference>
<feature type="region of interest" description="Disordered" evidence="3">
    <location>
        <begin position="206"/>
        <end position="235"/>
    </location>
</feature>
<comment type="caution">
    <text evidence="4">The sequence shown here is derived from an EMBL/GenBank/DDBJ whole genome shotgun (WGS) entry which is preliminary data.</text>
</comment>
<dbReference type="EMBL" id="JARPOI010000007">
    <property type="protein sequence ID" value="KAJ9177017.1"/>
    <property type="molecule type" value="Genomic_DNA"/>
</dbReference>
<evidence type="ECO:0000256" key="3">
    <source>
        <dbReference type="SAM" id="MobiDB-lite"/>
    </source>
</evidence>
<dbReference type="InterPro" id="IPR016135">
    <property type="entry name" value="UBQ-conjugating_enzyme/RWD"/>
</dbReference>
<evidence type="ECO:0000313" key="4">
    <source>
        <dbReference type="EMBL" id="KAJ9177017.1"/>
    </source>
</evidence>